<evidence type="ECO:0000259" key="6">
    <source>
        <dbReference type="Pfam" id="PF00155"/>
    </source>
</evidence>
<keyword evidence="5" id="KW-0663">Pyridoxal phosphate</keyword>
<dbReference type="CDD" id="cd00609">
    <property type="entry name" value="AAT_like"/>
    <property type="match status" value="1"/>
</dbReference>
<accession>A0ABQ6WW85</accession>
<reference evidence="7 8" key="1">
    <citation type="submission" date="2019-04" db="EMBL/GenBank/DDBJ databases">
        <authorList>
            <consortium name="DOE Joint Genome Institute"/>
            <person name="Mondo S."/>
            <person name="Kjaerbolling I."/>
            <person name="Vesth T."/>
            <person name="Frisvad J.C."/>
            <person name="Nybo J.L."/>
            <person name="Theobald S."/>
            <person name="Kildgaard S."/>
            <person name="Isbrandt T."/>
            <person name="Kuo A."/>
            <person name="Sato A."/>
            <person name="Lyhne E.K."/>
            <person name="Kogle M.E."/>
            <person name="Wiebenga A."/>
            <person name="Kun R.S."/>
            <person name="Lubbers R.J."/>
            <person name="Makela M.R."/>
            <person name="Barry K."/>
            <person name="Chovatia M."/>
            <person name="Clum A."/>
            <person name="Daum C."/>
            <person name="Haridas S."/>
            <person name="He G."/>
            <person name="LaButti K."/>
            <person name="Lipzen A."/>
            <person name="Riley R."/>
            <person name="Salamov A."/>
            <person name="Simmons B.A."/>
            <person name="Magnuson J.K."/>
            <person name="Henrissat B."/>
            <person name="Mortensen U.H."/>
            <person name="Larsen T.O."/>
            <person name="Devries R.P."/>
            <person name="Grigoriev I.V."/>
            <person name="Machida M."/>
            <person name="Baker S.E."/>
            <person name="Andersen M.R."/>
            <person name="Cantor M.N."/>
            <person name="Hua S.X."/>
        </authorList>
    </citation>
    <scope>NUCLEOTIDE SEQUENCE [LARGE SCALE GENOMIC DNA]</scope>
    <source>
        <strain evidence="7 8">CBS 117616</strain>
    </source>
</reference>
<keyword evidence="8" id="KW-1185">Reference proteome</keyword>
<dbReference type="Proteomes" id="UP000325395">
    <property type="component" value="Unassembled WGS sequence"/>
</dbReference>
<protein>
    <submittedName>
        <fullName evidence="7">Aromatic aminotransferase Aro8</fullName>
    </submittedName>
</protein>
<comment type="similarity">
    <text evidence="2">Belongs to the class-I pyridoxal-phosphate-dependent aminotransferase family.</text>
</comment>
<dbReference type="EMBL" id="ML735701">
    <property type="protein sequence ID" value="KAE8421363.1"/>
    <property type="molecule type" value="Genomic_DNA"/>
</dbReference>
<keyword evidence="3 7" id="KW-0032">Aminotransferase</keyword>
<name>A0ABQ6WW85_9EURO</name>
<dbReference type="Pfam" id="PF00155">
    <property type="entry name" value="Aminotran_1_2"/>
    <property type="match status" value="1"/>
</dbReference>
<keyword evidence="4" id="KW-0808">Transferase</keyword>
<dbReference type="PANTHER" id="PTHR42790:SF21">
    <property type="entry name" value="AROMATIC_AMINOADIPATE AMINOTRANSFERASE 1"/>
    <property type="match status" value="1"/>
</dbReference>
<evidence type="ECO:0000256" key="5">
    <source>
        <dbReference type="ARBA" id="ARBA00022898"/>
    </source>
</evidence>
<gene>
    <name evidence="7" type="ORF">BDV36DRAFT_280690</name>
</gene>
<dbReference type="InterPro" id="IPR050859">
    <property type="entry name" value="Class-I_PLP-dep_aminotransf"/>
</dbReference>
<evidence type="ECO:0000313" key="7">
    <source>
        <dbReference type="EMBL" id="KAE8421363.1"/>
    </source>
</evidence>
<feature type="domain" description="Aminotransferase class I/classII large" evidence="6">
    <location>
        <begin position="99"/>
        <end position="475"/>
    </location>
</feature>
<dbReference type="InterPro" id="IPR015421">
    <property type="entry name" value="PyrdxlP-dep_Trfase_major"/>
</dbReference>
<dbReference type="InterPro" id="IPR015424">
    <property type="entry name" value="PyrdxlP-dep_Trfase"/>
</dbReference>
<dbReference type="InterPro" id="IPR004839">
    <property type="entry name" value="Aminotransferase_I/II_large"/>
</dbReference>
<dbReference type="PANTHER" id="PTHR42790">
    <property type="entry name" value="AMINOTRANSFERASE"/>
    <property type="match status" value="1"/>
</dbReference>
<evidence type="ECO:0000256" key="4">
    <source>
        <dbReference type="ARBA" id="ARBA00022679"/>
    </source>
</evidence>
<evidence type="ECO:0000256" key="1">
    <source>
        <dbReference type="ARBA" id="ARBA00001933"/>
    </source>
</evidence>
<organism evidence="7 8">
    <name type="scientific">Aspergillus pseudocaelatus</name>
    <dbReference type="NCBI Taxonomy" id="1825620"/>
    <lineage>
        <taxon>Eukaryota</taxon>
        <taxon>Fungi</taxon>
        <taxon>Dikarya</taxon>
        <taxon>Ascomycota</taxon>
        <taxon>Pezizomycotina</taxon>
        <taxon>Eurotiomycetes</taxon>
        <taxon>Eurotiomycetidae</taxon>
        <taxon>Eurotiales</taxon>
        <taxon>Aspergillaceae</taxon>
        <taxon>Aspergillus</taxon>
        <taxon>Aspergillus subgen. Circumdati</taxon>
    </lineage>
</organism>
<evidence type="ECO:0000256" key="3">
    <source>
        <dbReference type="ARBA" id="ARBA00022576"/>
    </source>
</evidence>
<evidence type="ECO:0000313" key="8">
    <source>
        <dbReference type="Proteomes" id="UP000325395"/>
    </source>
</evidence>
<dbReference type="SUPFAM" id="SSF53383">
    <property type="entry name" value="PLP-dependent transferases"/>
    <property type="match status" value="1"/>
</dbReference>
<sequence>MEAEYRRIEAERVDAKDWKHIFSRECASRKTSIMQGMHHTLRRPGIRSLGPGAPAAEYFPFHGMGFTVPSMGDRPGLHNVSAGSHDRQHGLSTFDISLALQYGQGRGSAQLIEFISEHVKLSHDPPYKDWSCVLTAGNTSALDIALRMFGEPGDHILIEEYAYPVIFEAGTPLGYHFVSVKMDSLGLLPRELDTILSEWDEGARGSRKPHLLYVVPTGQNPTGATTTLDRKLDIYRVMQKHNIYILEDDPYYFIQMSQYTRLGDRMALTEARHRPSPASIEEFIEGLVPSYLHIDVDGRVFRMDSFSKIIAPGARMGWLTASRQVTERVVRIHETSVQNPSGFSQLALFKLLHDDWGSIGFMKWLWHLQSEYTRRRNALLDAIELHLPKAIVTYVAPTSGFFVWISLDWRKHPDAMAKSARVIEQELYDGAIERGTLVVPGSWFIVEESRDSMQEVHFRLTFAAVPVDVIEEAIECLGLAIKRAFGFVAVT</sequence>
<proteinExistence type="inferred from homology"/>
<comment type="cofactor">
    <cofactor evidence="1">
        <name>pyridoxal 5'-phosphate</name>
        <dbReference type="ChEBI" id="CHEBI:597326"/>
    </cofactor>
</comment>
<evidence type="ECO:0000256" key="2">
    <source>
        <dbReference type="ARBA" id="ARBA00007441"/>
    </source>
</evidence>
<dbReference type="Gene3D" id="3.40.640.10">
    <property type="entry name" value="Type I PLP-dependent aspartate aminotransferase-like (Major domain)"/>
    <property type="match status" value="1"/>
</dbReference>
<dbReference type="GO" id="GO:0008483">
    <property type="term" value="F:transaminase activity"/>
    <property type="evidence" value="ECO:0007669"/>
    <property type="project" value="UniProtKB-KW"/>
</dbReference>